<sequence>MLGRFLMTASFVILSSTASVHATEIGTTVETRCPFGDCAAGISLSYLGEFIMPADYMENGTPFGGLSGLDFVAATGRYIAISDDRSEKGPARFFDLDIDISAAGLTGVTVGNRVVLEDKDGHPFAPRNVDPESIRIGRDGIYWGNEGDAKTLAPPFVRVTSPDGAFVRELKLPDGFAPTSDKSAGIRDNLAFEALAVTPSGDVFAGLEAALYQDGPNPSLTTGSLSRIIQYDGTTGEPKAEYVYPVSQIPQVATKAGGGNDNGLSEMIALDDHRLISVERNFAQGFGNNIKLFMMDLTDATDVSGIASLPKSDERIVPIRKSQILDLRAIGLTPDNIESMAIGKAKDGTDVLILAADNNFSGSQKNQFYAFQIKWSPR</sequence>
<evidence type="ECO:0000259" key="2">
    <source>
        <dbReference type="Pfam" id="PF13449"/>
    </source>
</evidence>
<feature type="signal peptide" evidence="1">
    <location>
        <begin position="1"/>
        <end position="22"/>
    </location>
</feature>
<dbReference type="PANTHER" id="PTHR37957:SF1">
    <property type="entry name" value="PHYTASE-LIKE DOMAIN-CONTAINING PROTEIN"/>
    <property type="match status" value="1"/>
</dbReference>
<dbReference type="Pfam" id="PF13449">
    <property type="entry name" value="Phytase-like"/>
    <property type="match status" value="1"/>
</dbReference>
<gene>
    <name evidence="3" type="ORF">DLJ82_5704</name>
</gene>
<dbReference type="AlphaFoldDB" id="A0A2Z4YSE4"/>
<dbReference type="EMBL" id="CP030761">
    <property type="protein sequence ID" value="AXA43265.1"/>
    <property type="molecule type" value="Genomic_DNA"/>
</dbReference>
<dbReference type="Proteomes" id="UP000251166">
    <property type="component" value="Plasmid unnamed1"/>
</dbReference>
<feature type="domain" description="Phytase-like" evidence="2">
    <location>
        <begin position="61"/>
        <end position="360"/>
    </location>
</feature>
<dbReference type="RefSeq" id="WP_112907661.1">
    <property type="nucleotide sequence ID" value="NZ_CP030761.1"/>
</dbReference>
<keyword evidence="1" id="KW-0732">Signal</keyword>
<proteinExistence type="predicted"/>
<geneLocation type="plasmid" evidence="3 4">
    <name>unnamed1</name>
</geneLocation>
<organism evidence="3 4">
    <name type="scientific">Rhizobium leguminosarum</name>
    <dbReference type="NCBI Taxonomy" id="384"/>
    <lineage>
        <taxon>Bacteria</taxon>
        <taxon>Pseudomonadati</taxon>
        <taxon>Pseudomonadota</taxon>
        <taxon>Alphaproteobacteria</taxon>
        <taxon>Hyphomicrobiales</taxon>
        <taxon>Rhizobiaceae</taxon>
        <taxon>Rhizobium/Agrobacterium group</taxon>
        <taxon>Rhizobium</taxon>
    </lineage>
</organism>
<evidence type="ECO:0000256" key="1">
    <source>
        <dbReference type="SAM" id="SignalP"/>
    </source>
</evidence>
<dbReference type="PANTHER" id="PTHR37957">
    <property type="entry name" value="BLR7070 PROTEIN"/>
    <property type="match status" value="1"/>
</dbReference>
<evidence type="ECO:0000313" key="3">
    <source>
        <dbReference type="EMBL" id="AXA43265.1"/>
    </source>
</evidence>
<name>A0A2Z4YSE4_RHILE</name>
<protein>
    <submittedName>
        <fullName evidence="3">Esterase-like activity of phytase family protein</fullName>
    </submittedName>
</protein>
<reference evidence="3 4" key="1">
    <citation type="submission" date="2018-07" db="EMBL/GenBank/DDBJ databases">
        <title>Rhizobium leguminosarum strain:ATCC 14479 Genome sequencing and assembly.</title>
        <authorList>
            <person name="Chakraborty R."/>
        </authorList>
    </citation>
    <scope>NUCLEOTIDE SEQUENCE [LARGE SCALE GENOMIC DNA]</scope>
    <source>
        <strain evidence="3 4">ATCC 14479</strain>
        <plasmid evidence="4">Plasmid unnamed1</plasmid>
    </source>
</reference>
<dbReference type="InterPro" id="IPR027372">
    <property type="entry name" value="Phytase-like_dom"/>
</dbReference>
<evidence type="ECO:0000313" key="4">
    <source>
        <dbReference type="Proteomes" id="UP000251166"/>
    </source>
</evidence>
<accession>A0A2Z4YSE4</accession>
<feature type="chain" id="PRO_5016403642" evidence="1">
    <location>
        <begin position="23"/>
        <end position="378"/>
    </location>
</feature>
<keyword evidence="3" id="KW-0614">Plasmid</keyword>